<reference evidence="3 4" key="1">
    <citation type="submission" date="2019-03" db="EMBL/GenBank/DDBJ databases">
        <title>Genomic Encyclopedia of Type Strains, Phase IV (KMG-IV): sequencing the most valuable type-strain genomes for metagenomic binning, comparative biology and taxonomic classification.</title>
        <authorList>
            <person name="Goeker M."/>
        </authorList>
    </citation>
    <scope>NUCLEOTIDE SEQUENCE [LARGE SCALE GENOMIC DNA]</scope>
    <source>
        <strain evidence="3 4">JA181</strain>
    </source>
</reference>
<evidence type="ECO:0000313" key="3">
    <source>
        <dbReference type="EMBL" id="TDX29619.1"/>
    </source>
</evidence>
<reference evidence="5" key="2">
    <citation type="submission" date="2021-01" db="EMBL/GenBank/DDBJ databases">
        <title>Draft genomes of Rhodovulum sulfidophilum.</title>
        <authorList>
            <person name="Guzman M.S."/>
        </authorList>
    </citation>
    <scope>NUCLEOTIDE SEQUENCE [LARGE SCALE GENOMIC DNA]</scope>
    <source>
        <strain evidence="5">AB19</strain>
    </source>
</reference>
<name>A0A4R8FSL7_9RHOB</name>
<dbReference type="CDD" id="cd00371">
    <property type="entry name" value="HMA"/>
    <property type="match status" value="1"/>
</dbReference>
<reference evidence="2" key="3">
    <citation type="submission" date="2021-01" db="EMBL/GenBank/DDBJ databases">
        <authorList>
            <person name="Guzman M.S."/>
        </authorList>
    </citation>
    <scope>NUCLEOTIDE SEQUENCE</scope>
    <source>
        <strain evidence="2">AB19</strain>
    </source>
</reference>
<dbReference type="EMBL" id="SOEB01000008">
    <property type="protein sequence ID" value="TDX29619.1"/>
    <property type="molecule type" value="Genomic_DNA"/>
</dbReference>
<dbReference type="EMBL" id="JAESIL010000096">
    <property type="protein sequence ID" value="MBL3579941.1"/>
    <property type="molecule type" value="Genomic_DNA"/>
</dbReference>
<dbReference type="RefSeq" id="WP_075786755.1">
    <property type="nucleotide sequence ID" value="NZ_JAESIL010000096.1"/>
</dbReference>
<gene>
    <name evidence="3" type="ORF">EV657_10838</name>
    <name evidence="2" type="ORF">JMJ92_17540</name>
</gene>
<dbReference type="Proteomes" id="UP000295484">
    <property type="component" value="Unassembled WGS sequence"/>
</dbReference>
<dbReference type="Proteomes" id="UP000635853">
    <property type="component" value="Unassembled WGS sequence"/>
</dbReference>
<dbReference type="GO" id="GO:0046872">
    <property type="term" value="F:metal ion binding"/>
    <property type="evidence" value="ECO:0007669"/>
    <property type="project" value="InterPro"/>
</dbReference>
<organism evidence="3 4">
    <name type="scientific">Rhodovulum visakhapatnamense</name>
    <dbReference type="NCBI Taxonomy" id="364297"/>
    <lineage>
        <taxon>Bacteria</taxon>
        <taxon>Pseudomonadati</taxon>
        <taxon>Pseudomonadota</taxon>
        <taxon>Alphaproteobacteria</taxon>
        <taxon>Rhodobacterales</taxon>
        <taxon>Paracoccaceae</taxon>
        <taxon>Rhodovulum</taxon>
    </lineage>
</organism>
<keyword evidence="5" id="KW-1185">Reference proteome</keyword>
<feature type="domain" description="HMA" evidence="1">
    <location>
        <begin position="1"/>
        <end position="62"/>
    </location>
</feature>
<dbReference type="InterPro" id="IPR036163">
    <property type="entry name" value="HMA_dom_sf"/>
</dbReference>
<evidence type="ECO:0000313" key="2">
    <source>
        <dbReference type="EMBL" id="MBL3579941.1"/>
    </source>
</evidence>
<protein>
    <submittedName>
        <fullName evidence="3">Copper chaperone</fullName>
    </submittedName>
    <submittedName>
        <fullName evidence="2">Heavy-metal-associated domain-containing protein</fullName>
    </submittedName>
</protein>
<comment type="caution">
    <text evidence="3">The sequence shown here is derived from an EMBL/GenBank/DDBJ whole genome shotgun (WGS) entry which is preliminary data.</text>
</comment>
<dbReference type="Pfam" id="PF00403">
    <property type="entry name" value="HMA"/>
    <property type="match status" value="1"/>
</dbReference>
<evidence type="ECO:0000259" key="1">
    <source>
        <dbReference type="PROSITE" id="PS50846"/>
    </source>
</evidence>
<dbReference type="Gene3D" id="3.30.70.100">
    <property type="match status" value="1"/>
</dbReference>
<accession>A0A4R8FSL7</accession>
<evidence type="ECO:0000313" key="5">
    <source>
        <dbReference type="Proteomes" id="UP000635853"/>
    </source>
</evidence>
<proteinExistence type="predicted"/>
<dbReference type="SUPFAM" id="SSF55008">
    <property type="entry name" value="HMA, heavy metal-associated domain"/>
    <property type="match status" value="1"/>
</dbReference>
<dbReference type="PROSITE" id="PS50846">
    <property type="entry name" value="HMA_2"/>
    <property type="match status" value="1"/>
</dbReference>
<dbReference type="InterPro" id="IPR006121">
    <property type="entry name" value="HMA_dom"/>
</dbReference>
<evidence type="ECO:0000313" key="4">
    <source>
        <dbReference type="Proteomes" id="UP000295484"/>
    </source>
</evidence>
<dbReference type="AlphaFoldDB" id="A0A4R8FSL7"/>
<sequence>MKFSVPDMTCGHCTAAIEKAIRQRDPSAEISCDLGTHTVETKTALPEAEIAAAIEDAGYSAATV</sequence>